<organism evidence="1 2">
    <name type="scientific">Stentor coeruleus</name>
    <dbReference type="NCBI Taxonomy" id="5963"/>
    <lineage>
        <taxon>Eukaryota</taxon>
        <taxon>Sar</taxon>
        <taxon>Alveolata</taxon>
        <taxon>Ciliophora</taxon>
        <taxon>Postciliodesmatophora</taxon>
        <taxon>Heterotrichea</taxon>
        <taxon>Heterotrichida</taxon>
        <taxon>Stentoridae</taxon>
        <taxon>Stentor</taxon>
    </lineage>
</organism>
<dbReference type="InterPro" id="IPR052326">
    <property type="entry name" value="Diff-Dev_Assoc_Protein"/>
</dbReference>
<protein>
    <recommendedName>
        <fullName evidence="3">EGF-like domain-containing protein</fullName>
    </recommendedName>
</protein>
<keyword evidence="2" id="KW-1185">Reference proteome</keyword>
<evidence type="ECO:0000313" key="2">
    <source>
        <dbReference type="Proteomes" id="UP000187209"/>
    </source>
</evidence>
<evidence type="ECO:0000313" key="1">
    <source>
        <dbReference type="EMBL" id="OMJ91427.1"/>
    </source>
</evidence>
<accession>A0A1R2CR05</accession>
<dbReference type="OrthoDB" id="439917at2759"/>
<dbReference type="Proteomes" id="UP000187209">
    <property type="component" value="Unassembled WGS sequence"/>
</dbReference>
<dbReference type="PANTHER" id="PTHR33459">
    <property type="entry name" value="DD-GDCA PROTEIN"/>
    <property type="match status" value="1"/>
</dbReference>
<comment type="caution">
    <text evidence="1">The sequence shown here is derived from an EMBL/GenBank/DDBJ whole genome shotgun (WGS) entry which is preliminary data.</text>
</comment>
<dbReference type="EMBL" id="MPUH01000081">
    <property type="protein sequence ID" value="OMJ91427.1"/>
    <property type="molecule type" value="Genomic_DNA"/>
</dbReference>
<dbReference type="AlphaFoldDB" id="A0A1R2CR05"/>
<sequence>MWILLLFFSASSQQCPRYNCHEGGYSIAPTCAMLSPQGNFVLQICDSQTLDYCDVSGTITNNYTCTTDPPFPSGFSYPGEPCMSNSDCITDLCTANTCVGQNPGGACVKNSDCGVGLYCSTAFFCVPQLSYGMVCTNDYQCQNNMACNRTIFEDGSCVYYYSIPNGQTVGMCQDMLTEGVSNLCQSGSCNLTNPGFDTIGVCQPPYYNLYNYPHKCSSDTDCVGYNQGSTVYGACSCGMDQDGYAYCDAFTGDPPGMTVQLLWEIHVNSSGITNCHTQRRFDMFCLRQNLGPSQVHNFLQSSVLCSDTARYQNNDYCTQAIFNHQYFDVSPANFGCQNYGCANPATFNQGTCITFTEKNNSYAINPCSSSSQPFCDITQSEANKWTNVTCQASPPKPIGYPGDYCLNLTFCISGICTNNTCQGVSQGNTCTSSSSCNVGLYCVSMNYEFTCQPLIPVYQHGCGSDYDCANGSGCRYTGITPPGPPGMCTPYFSLAINSTVPCPSNGISFLCQTGACYSSGSGMYGYCTKAPVSSGKLPVQCTLNGQCTGTNSYKQTFSGTCTCGFNNNGTSYCTPFLGDAPGVAYLKNLKTIFASSAINQCQTTRRFSQDCFGIVAKALGANANIWYASELNFTMYPYYIGNDNCVKQVYTNNFWSLLSGMHEIPELRLSGNEKIELAVE</sequence>
<evidence type="ECO:0008006" key="3">
    <source>
        <dbReference type="Google" id="ProtNLM"/>
    </source>
</evidence>
<proteinExistence type="predicted"/>
<reference evidence="1 2" key="1">
    <citation type="submission" date="2016-11" db="EMBL/GenBank/DDBJ databases">
        <title>The macronuclear genome of Stentor coeruleus: a giant cell with tiny introns.</title>
        <authorList>
            <person name="Slabodnick M."/>
            <person name="Ruby J.G."/>
            <person name="Reiff S.B."/>
            <person name="Swart E.C."/>
            <person name="Gosai S."/>
            <person name="Prabakaran S."/>
            <person name="Witkowska E."/>
            <person name="Larue G.E."/>
            <person name="Fisher S."/>
            <person name="Freeman R.M."/>
            <person name="Gunawardena J."/>
            <person name="Chu W."/>
            <person name="Stover N.A."/>
            <person name="Gregory B.D."/>
            <person name="Nowacki M."/>
            <person name="Derisi J."/>
            <person name="Roy S.W."/>
            <person name="Marshall W.F."/>
            <person name="Sood P."/>
        </authorList>
    </citation>
    <scope>NUCLEOTIDE SEQUENCE [LARGE SCALE GENOMIC DNA]</scope>
    <source>
        <strain evidence="1">WM001</strain>
    </source>
</reference>
<gene>
    <name evidence="1" type="ORF">SteCoe_6007</name>
</gene>
<name>A0A1R2CR05_9CILI</name>
<dbReference type="PANTHER" id="PTHR33459:SF7">
    <property type="entry name" value="DD-GDCA PROTEIN"/>
    <property type="match status" value="1"/>
</dbReference>